<keyword evidence="2" id="KW-0378">Hydrolase</keyword>
<dbReference type="AlphaFoldDB" id="A0A5N5U3H6"/>
<dbReference type="EMBL" id="QJOW01000007">
    <property type="protein sequence ID" value="KAB7513114.1"/>
    <property type="molecule type" value="Genomic_DNA"/>
</dbReference>
<name>A0A5N5U3H6_9EURY</name>
<reference evidence="2 3" key="1">
    <citation type="submission" date="2019-10" db="EMBL/GenBank/DDBJ databases">
        <title>Unraveling microbial dark matter from salterns through culturing: the case of the genus Halosegnis.</title>
        <authorList>
            <person name="Duran-Viseras A."/>
            <person name="Andrei A.-S."/>
            <person name="Vera-Gargallo B."/>
            <person name="Ghai R."/>
            <person name="Sanchez-Porro C."/>
            <person name="Ventosa A."/>
        </authorList>
    </citation>
    <scope>NUCLEOTIDE SEQUENCE [LARGE SCALE GENOMIC DNA]</scope>
    <source>
        <strain evidence="2 3">F17-44</strain>
    </source>
</reference>
<dbReference type="GO" id="GO:0006508">
    <property type="term" value="P:proteolysis"/>
    <property type="evidence" value="ECO:0007669"/>
    <property type="project" value="UniProtKB-KW"/>
</dbReference>
<feature type="transmembrane region" description="Helical" evidence="1">
    <location>
        <begin position="184"/>
        <end position="206"/>
    </location>
</feature>
<feature type="transmembrane region" description="Helical" evidence="1">
    <location>
        <begin position="12"/>
        <end position="32"/>
    </location>
</feature>
<dbReference type="InterPro" id="IPR052348">
    <property type="entry name" value="Metallopeptidase_M50B"/>
</dbReference>
<gene>
    <name evidence="2" type="ORF">DMP03_12910</name>
</gene>
<keyword evidence="2" id="KW-0645">Protease</keyword>
<organism evidence="2 3">
    <name type="scientific">Halosegnis rubeus</name>
    <dbReference type="NCBI Taxonomy" id="2212850"/>
    <lineage>
        <taxon>Archaea</taxon>
        <taxon>Methanobacteriati</taxon>
        <taxon>Methanobacteriota</taxon>
        <taxon>Stenosarchaea group</taxon>
        <taxon>Halobacteria</taxon>
        <taxon>Halobacteriales</taxon>
        <taxon>Natronomonadaceae</taxon>
        <taxon>Halosegnis</taxon>
    </lineage>
</organism>
<dbReference type="OrthoDB" id="86131at2157"/>
<keyword evidence="1" id="KW-0472">Membrane</keyword>
<dbReference type="PANTHER" id="PTHR35864:SF1">
    <property type="entry name" value="ZINC METALLOPROTEASE YWHC-RELATED"/>
    <property type="match status" value="1"/>
</dbReference>
<dbReference type="GO" id="GO:0008237">
    <property type="term" value="F:metallopeptidase activity"/>
    <property type="evidence" value="ECO:0007669"/>
    <property type="project" value="UniProtKB-KW"/>
</dbReference>
<dbReference type="Proteomes" id="UP000326302">
    <property type="component" value="Unassembled WGS sequence"/>
</dbReference>
<keyword evidence="1" id="KW-0812">Transmembrane</keyword>
<dbReference type="RefSeq" id="WP_152120958.1">
    <property type="nucleotide sequence ID" value="NZ_QJOW01000007.1"/>
</dbReference>
<keyword evidence="1" id="KW-1133">Transmembrane helix</keyword>
<feature type="transmembrane region" description="Helical" evidence="1">
    <location>
        <begin position="86"/>
        <end position="108"/>
    </location>
</feature>
<evidence type="ECO:0000256" key="1">
    <source>
        <dbReference type="SAM" id="Phobius"/>
    </source>
</evidence>
<comment type="caution">
    <text evidence="2">The sequence shown here is derived from an EMBL/GenBank/DDBJ whole genome shotgun (WGS) entry which is preliminary data.</text>
</comment>
<dbReference type="PANTHER" id="PTHR35864">
    <property type="entry name" value="ZINC METALLOPROTEASE MJ0611-RELATED"/>
    <property type="match status" value="1"/>
</dbReference>
<feature type="transmembrane region" description="Helical" evidence="1">
    <location>
        <begin position="120"/>
        <end position="141"/>
    </location>
</feature>
<protein>
    <submittedName>
        <fullName evidence="2">Metalloprotease</fullName>
    </submittedName>
</protein>
<feature type="transmembrane region" description="Helical" evidence="1">
    <location>
        <begin position="44"/>
        <end position="65"/>
    </location>
</feature>
<accession>A0A5N5U3H6</accession>
<feature type="transmembrane region" description="Helical" evidence="1">
    <location>
        <begin position="153"/>
        <end position="172"/>
    </location>
</feature>
<proteinExistence type="predicted"/>
<evidence type="ECO:0000313" key="3">
    <source>
        <dbReference type="Proteomes" id="UP000326302"/>
    </source>
</evidence>
<sequence>MNVQFYPGERRDIVAAWGLLSIAFTFFIIRASPYTLIPRPTVPLSYLATVFGSTLATVGVGFLAHELAHKLTAVRFGQDAIFRADYTMLGLAVVGGLAGFLFAAPGAVHHRGYITPREHGLIAVAGPVVNLALVVGFFPLLFAGGVLGATGQLGVTINGLLAGFNMIPFGPLDGATVRRQWGTAGFAAVFIVCAGTAVASLLFVGFPF</sequence>
<evidence type="ECO:0000313" key="2">
    <source>
        <dbReference type="EMBL" id="KAB7513114.1"/>
    </source>
</evidence>
<keyword evidence="2" id="KW-0482">Metalloprotease</keyword>